<evidence type="ECO:0000256" key="9">
    <source>
        <dbReference type="ARBA" id="ARBA00031449"/>
    </source>
</evidence>
<comment type="similarity">
    <text evidence="3">Belongs to the PTPS family. QueD subfamily.</text>
</comment>
<evidence type="ECO:0000256" key="8">
    <source>
        <dbReference type="ARBA" id="ARBA00023239"/>
    </source>
</evidence>
<gene>
    <name evidence="11" type="ORF">ACFSJ3_01115</name>
</gene>
<dbReference type="EMBL" id="JBHUHT010000004">
    <property type="protein sequence ID" value="MFD2094571.1"/>
    <property type="molecule type" value="Genomic_DNA"/>
</dbReference>
<dbReference type="EC" id="4.1.2.50" evidence="4"/>
<evidence type="ECO:0000256" key="7">
    <source>
        <dbReference type="ARBA" id="ARBA00022833"/>
    </source>
</evidence>
<keyword evidence="6" id="KW-0479">Metal-binding</keyword>
<evidence type="ECO:0000256" key="4">
    <source>
        <dbReference type="ARBA" id="ARBA00012982"/>
    </source>
</evidence>
<evidence type="ECO:0000256" key="2">
    <source>
        <dbReference type="ARBA" id="ARBA00005061"/>
    </source>
</evidence>
<dbReference type="PANTHER" id="PTHR12589:SF7">
    <property type="entry name" value="6-PYRUVOYL TETRAHYDROBIOPTERIN SYNTHASE"/>
    <property type="match status" value="1"/>
</dbReference>
<sequence length="291" mass="32438">MRLFVDGLTVIDSTYLCPSRGLLGESWIVDVELQGELNDEGMVFDFSHVKKTIKASLDLHIDHKLIVPMLSPAANVEQQSEEVVTLSCESGTGAIYVQSPLSAYALLPLASIDDDSLARYLEEMLLKLLPENVKGLTVNLRHETEEKPFYHYTHGLKLHDGNCQRIAHGHRSRIGIWVDGVPKPELEAAWAKRWHDIYLGSEDDLVSSSDTPFASNKGIEDSLCFAYSASQGDFFIAVPKAQTEIVDCESTVECLSDYICRQLSEEFPEKSIKVRAYEGVEKGAITERTVD</sequence>
<evidence type="ECO:0000256" key="1">
    <source>
        <dbReference type="ARBA" id="ARBA00001947"/>
    </source>
</evidence>
<dbReference type="Proteomes" id="UP001597380">
    <property type="component" value="Unassembled WGS sequence"/>
</dbReference>
<comment type="caution">
    <text evidence="11">The sequence shown here is derived from an EMBL/GenBank/DDBJ whole genome shotgun (WGS) entry which is preliminary data.</text>
</comment>
<reference evidence="12" key="1">
    <citation type="journal article" date="2019" name="Int. J. Syst. Evol. Microbiol.">
        <title>The Global Catalogue of Microorganisms (GCM) 10K type strain sequencing project: providing services to taxonomists for standard genome sequencing and annotation.</title>
        <authorList>
            <consortium name="The Broad Institute Genomics Platform"/>
            <consortium name="The Broad Institute Genome Sequencing Center for Infectious Disease"/>
            <person name="Wu L."/>
            <person name="Ma J."/>
        </authorList>
    </citation>
    <scope>NUCLEOTIDE SEQUENCE [LARGE SCALE GENOMIC DNA]</scope>
    <source>
        <strain evidence="12">CGMCC 1.10992</strain>
    </source>
</reference>
<accession>A0ABW4XIT3</accession>
<keyword evidence="7" id="KW-0862">Zinc</keyword>
<evidence type="ECO:0000313" key="11">
    <source>
        <dbReference type="EMBL" id="MFD2094571.1"/>
    </source>
</evidence>
<dbReference type="InterPro" id="IPR038418">
    <property type="entry name" value="6-PTP_synth/QueD_sf"/>
</dbReference>
<evidence type="ECO:0000256" key="6">
    <source>
        <dbReference type="ARBA" id="ARBA00022723"/>
    </source>
</evidence>
<dbReference type="Pfam" id="PF01242">
    <property type="entry name" value="PTPS"/>
    <property type="match status" value="2"/>
</dbReference>
<dbReference type="Gene3D" id="3.30.479.10">
    <property type="entry name" value="6-pyruvoyl tetrahydropterin synthase/QueD"/>
    <property type="match status" value="2"/>
</dbReference>
<comment type="cofactor">
    <cofactor evidence="1">
        <name>Zn(2+)</name>
        <dbReference type="ChEBI" id="CHEBI:29105"/>
    </cofactor>
</comment>
<comment type="catalytic activity">
    <reaction evidence="10">
        <text>7,8-dihydroneopterin 3'-triphosphate + H2O = 6-carboxy-5,6,7,8-tetrahydropterin + triphosphate + acetaldehyde + 2 H(+)</text>
        <dbReference type="Rhea" id="RHEA:27966"/>
        <dbReference type="ChEBI" id="CHEBI:15343"/>
        <dbReference type="ChEBI" id="CHEBI:15377"/>
        <dbReference type="ChEBI" id="CHEBI:15378"/>
        <dbReference type="ChEBI" id="CHEBI:18036"/>
        <dbReference type="ChEBI" id="CHEBI:58462"/>
        <dbReference type="ChEBI" id="CHEBI:61032"/>
        <dbReference type="EC" id="4.1.2.50"/>
    </reaction>
</comment>
<organism evidence="11 12">
    <name type="scientific">Corallincola platygyrae</name>
    <dbReference type="NCBI Taxonomy" id="1193278"/>
    <lineage>
        <taxon>Bacteria</taxon>
        <taxon>Pseudomonadati</taxon>
        <taxon>Pseudomonadota</taxon>
        <taxon>Gammaproteobacteria</taxon>
        <taxon>Alteromonadales</taxon>
        <taxon>Psychromonadaceae</taxon>
        <taxon>Corallincola</taxon>
    </lineage>
</organism>
<dbReference type="InterPro" id="IPR007115">
    <property type="entry name" value="6-PTP_synth/QueD"/>
</dbReference>
<dbReference type="RefSeq" id="WP_345338738.1">
    <property type="nucleotide sequence ID" value="NZ_BAABLI010000007.1"/>
</dbReference>
<evidence type="ECO:0000256" key="5">
    <source>
        <dbReference type="ARBA" id="ARBA00018141"/>
    </source>
</evidence>
<proteinExistence type="inferred from homology"/>
<evidence type="ECO:0000313" key="12">
    <source>
        <dbReference type="Proteomes" id="UP001597380"/>
    </source>
</evidence>
<evidence type="ECO:0000256" key="10">
    <source>
        <dbReference type="ARBA" id="ARBA00048807"/>
    </source>
</evidence>
<keyword evidence="12" id="KW-1185">Reference proteome</keyword>
<name>A0ABW4XIT3_9GAMM</name>
<protein>
    <recommendedName>
        <fullName evidence="5">6-carboxy-5,6,7,8-tetrahydropterin synthase</fullName>
        <ecNumber evidence="4">4.1.2.50</ecNumber>
    </recommendedName>
    <alternativeName>
        <fullName evidence="9">Queuosine biosynthesis protein QueD</fullName>
    </alternativeName>
</protein>
<dbReference type="PANTHER" id="PTHR12589">
    <property type="entry name" value="PYRUVOYL TETRAHYDROBIOPTERIN SYNTHASE"/>
    <property type="match status" value="1"/>
</dbReference>
<keyword evidence="8" id="KW-0456">Lyase</keyword>
<evidence type="ECO:0000256" key="3">
    <source>
        <dbReference type="ARBA" id="ARBA00008900"/>
    </source>
</evidence>
<comment type="pathway">
    <text evidence="2">Purine metabolism; 7-cyano-7-deazaguanine biosynthesis.</text>
</comment>
<dbReference type="SUPFAM" id="SSF55620">
    <property type="entry name" value="Tetrahydrobiopterin biosynthesis enzymes-like"/>
    <property type="match status" value="2"/>
</dbReference>